<organism evidence="4 5">
    <name type="scientific">Protea cynaroides</name>
    <dbReference type="NCBI Taxonomy" id="273540"/>
    <lineage>
        <taxon>Eukaryota</taxon>
        <taxon>Viridiplantae</taxon>
        <taxon>Streptophyta</taxon>
        <taxon>Embryophyta</taxon>
        <taxon>Tracheophyta</taxon>
        <taxon>Spermatophyta</taxon>
        <taxon>Magnoliopsida</taxon>
        <taxon>Proteales</taxon>
        <taxon>Proteaceae</taxon>
        <taxon>Protea</taxon>
    </lineage>
</organism>
<dbReference type="Gene3D" id="1.25.40.10">
    <property type="entry name" value="Tetratricopeptide repeat domain"/>
    <property type="match status" value="3"/>
</dbReference>
<sequence>MRLSRFFHHMVNTANFLTKKADNSSSSSVTNRVSLYLQRARLIDSIRLALRSKAPQSLIYLLNDPAVDSFVITHALRCAPSPDLALSLIETLNTSAKFSHTQTTLHAIAKILSRSHRSAELQTLIDAINAGEFTNVARVSFMDRLRWYAAAADLDSAVQVWNELRLALPDGKRHPCTESYNILMSLFAQKGKNSEAIHMFYQMIREGTNPNSRTYTVIIEHLVSFGRLDSAMEVFQRLPVMRIKRTLKQYSVLAKGFTDRGRFDEVKTLIKGMQNDGIFPGQAMQLSLKCMQDAGYIEETEEFLRELTPDERIGNVRFFIDGSDNDEEVDSDNDNGEADGDVVQLKPWLDPSSLASALSDWSATEVSTLTDAKFVWTTRLVCKMVRSFKRAETAWQFFCWVACQPGGFTHDIYTVSRMIVILARHGYVELVDQLILKMRREGLRLSFSTVRLIIDFYGISKKADAALKVFRDVELVCGAVSKLNLMLLYSSLLRTLVKCRRGLDAIELLEEMILSGILPDIQTYCGLMQYFAIEGDLRMVQRLFGMVRQSSVNPDAYMFQILIRAYCKSERAALALRIFEDMRNLNLIPDAATKALLVKSLWKEGKLREAAAVEERSEEIEGNLPLALPGHEWTVSSADLTEVYNIYSSGFVMNGI</sequence>
<dbReference type="EMBL" id="JAMYWD010000012">
    <property type="protein sequence ID" value="KAJ4951089.1"/>
    <property type="molecule type" value="Genomic_DNA"/>
</dbReference>
<accession>A0A9Q0GPF3</accession>
<evidence type="ECO:0000313" key="5">
    <source>
        <dbReference type="Proteomes" id="UP001141806"/>
    </source>
</evidence>
<comment type="caution">
    <text evidence="4">The sequence shown here is derived from an EMBL/GenBank/DDBJ whole genome shotgun (WGS) entry which is preliminary data.</text>
</comment>
<reference evidence="4" key="1">
    <citation type="journal article" date="2023" name="Plant J.">
        <title>The genome of the king protea, Protea cynaroides.</title>
        <authorList>
            <person name="Chang J."/>
            <person name="Duong T.A."/>
            <person name="Schoeman C."/>
            <person name="Ma X."/>
            <person name="Roodt D."/>
            <person name="Barker N."/>
            <person name="Li Z."/>
            <person name="Van de Peer Y."/>
            <person name="Mizrachi E."/>
        </authorList>
    </citation>
    <scope>NUCLEOTIDE SEQUENCE</scope>
    <source>
        <tissue evidence="4">Young leaves</tissue>
    </source>
</reference>
<feature type="repeat" description="PPR" evidence="2">
    <location>
        <begin position="411"/>
        <end position="445"/>
    </location>
</feature>
<evidence type="ECO:0000256" key="1">
    <source>
        <dbReference type="ARBA" id="ARBA00022737"/>
    </source>
</evidence>
<protein>
    <recommendedName>
        <fullName evidence="3">Pentatricopeptide repeat-containing protein-mitochondrial domain-containing protein</fullName>
    </recommendedName>
</protein>
<dbReference type="Proteomes" id="UP001141806">
    <property type="component" value="Unassembled WGS sequence"/>
</dbReference>
<dbReference type="PROSITE" id="PS51375">
    <property type="entry name" value="PPR"/>
    <property type="match status" value="6"/>
</dbReference>
<keyword evidence="1" id="KW-0677">Repeat</keyword>
<evidence type="ECO:0000313" key="4">
    <source>
        <dbReference type="EMBL" id="KAJ4951089.1"/>
    </source>
</evidence>
<dbReference type="InterPro" id="IPR057027">
    <property type="entry name" value="TPR_mt"/>
</dbReference>
<name>A0A9Q0GPF3_9MAGN</name>
<gene>
    <name evidence="4" type="ORF">NE237_027921</name>
</gene>
<dbReference type="InterPro" id="IPR044175">
    <property type="entry name" value="At5g66631-like"/>
</dbReference>
<proteinExistence type="predicted"/>
<evidence type="ECO:0000256" key="2">
    <source>
        <dbReference type="PROSITE-ProRule" id="PRU00708"/>
    </source>
</evidence>
<feature type="repeat" description="PPR" evidence="2">
    <location>
        <begin position="485"/>
        <end position="519"/>
    </location>
</feature>
<dbReference type="Pfam" id="PF23276">
    <property type="entry name" value="TPR_24"/>
    <property type="match status" value="1"/>
</dbReference>
<dbReference type="PANTHER" id="PTHR47913:SF1">
    <property type="entry name" value="OS01G0167750 PROTEIN"/>
    <property type="match status" value="1"/>
</dbReference>
<feature type="repeat" description="PPR" evidence="2">
    <location>
        <begin position="176"/>
        <end position="210"/>
    </location>
</feature>
<evidence type="ECO:0000259" key="3">
    <source>
        <dbReference type="Pfam" id="PF23276"/>
    </source>
</evidence>
<feature type="repeat" description="PPR" evidence="2">
    <location>
        <begin position="211"/>
        <end position="245"/>
    </location>
</feature>
<dbReference type="AlphaFoldDB" id="A0A9Q0GPF3"/>
<dbReference type="OrthoDB" id="185373at2759"/>
<keyword evidence="5" id="KW-1185">Reference proteome</keyword>
<feature type="domain" description="Pentatricopeptide repeat-containing protein-mitochondrial" evidence="3">
    <location>
        <begin position="532"/>
        <end position="607"/>
    </location>
</feature>
<dbReference type="InterPro" id="IPR002885">
    <property type="entry name" value="PPR_rpt"/>
</dbReference>
<feature type="repeat" description="PPR" evidence="2">
    <location>
        <begin position="555"/>
        <end position="589"/>
    </location>
</feature>
<dbReference type="Pfam" id="PF13041">
    <property type="entry name" value="PPR_2"/>
    <property type="match status" value="1"/>
</dbReference>
<feature type="repeat" description="PPR" evidence="2">
    <location>
        <begin position="246"/>
        <end position="280"/>
    </location>
</feature>
<dbReference type="NCBIfam" id="TIGR00756">
    <property type="entry name" value="PPR"/>
    <property type="match status" value="3"/>
</dbReference>
<dbReference type="InterPro" id="IPR011990">
    <property type="entry name" value="TPR-like_helical_dom_sf"/>
</dbReference>
<dbReference type="Pfam" id="PF01535">
    <property type="entry name" value="PPR"/>
    <property type="match status" value="3"/>
</dbReference>
<dbReference type="PANTHER" id="PTHR47913">
    <property type="entry name" value="OS01G0167750 PROTEIN"/>
    <property type="match status" value="1"/>
</dbReference>